<gene>
    <name evidence="1" type="ORF">LCGC14_0340900</name>
</gene>
<accession>A0A0F9WL82</accession>
<reference evidence="1" key="1">
    <citation type="journal article" date="2015" name="Nature">
        <title>Complex archaea that bridge the gap between prokaryotes and eukaryotes.</title>
        <authorList>
            <person name="Spang A."/>
            <person name="Saw J.H."/>
            <person name="Jorgensen S.L."/>
            <person name="Zaremba-Niedzwiedzka K."/>
            <person name="Martijn J."/>
            <person name="Lind A.E."/>
            <person name="van Eijk R."/>
            <person name="Schleper C."/>
            <person name="Guy L."/>
            <person name="Ettema T.J."/>
        </authorList>
    </citation>
    <scope>NUCLEOTIDE SEQUENCE</scope>
</reference>
<name>A0A0F9WL82_9ZZZZ</name>
<dbReference type="AlphaFoldDB" id="A0A0F9WL82"/>
<organism evidence="1">
    <name type="scientific">marine sediment metagenome</name>
    <dbReference type="NCBI Taxonomy" id="412755"/>
    <lineage>
        <taxon>unclassified sequences</taxon>
        <taxon>metagenomes</taxon>
        <taxon>ecological metagenomes</taxon>
    </lineage>
</organism>
<comment type="caution">
    <text evidence="1">The sequence shown here is derived from an EMBL/GenBank/DDBJ whole genome shotgun (WGS) entry which is preliminary data.</text>
</comment>
<protein>
    <submittedName>
        <fullName evidence="1">Uncharacterized protein</fullName>
    </submittedName>
</protein>
<dbReference type="EMBL" id="LAZR01000249">
    <property type="protein sequence ID" value="KKN79308.1"/>
    <property type="molecule type" value="Genomic_DNA"/>
</dbReference>
<proteinExistence type="predicted"/>
<evidence type="ECO:0000313" key="1">
    <source>
        <dbReference type="EMBL" id="KKN79308.1"/>
    </source>
</evidence>
<sequence length="142" mass="16387">MVADASPFEEKVGETMSRDIATFEVTVEVKKRGTEKLRRINFCGTEQSRKKPYYARSAEKVVRMFHITARNPKKAGDRGKRHGKVLNVRKVNLEALIGNIESLPLNQPVNPYKNAIAMDEMVWDKKKEDRRIKIEKDKNTLD</sequence>